<dbReference type="PROSITE" id="PS51832">
    <property type="entry name" value="HD_GYP"/>
    <property type="match status" value="1"/>
</dbReference>
<sequence length="571" mass="63646">MGADSTPTDVVTLEDASDISRILSSIQDDIYSLTVSFGRDETHFPATLSDIEFASRSLSLEAVDAQSLDLRTLAGSSLSLRVDRLSEAVTFEGGDIVDAGRRGDNVNLVCGMPTRMLTQSKRREVRASLINGMQARATVTVLEGQPPIVTRLKNLSVGGCLVAFPLRHSAPFRIDMLIPSLELAFPNGDRLSVEARIRHVTAPGRSNQVLVGFSFENLSPEQQQRVVHFVDETEQEIGYRQRETGRLAWPSPLYRLDAARAGRFRERRRGKVKEPPMVPTIREVSRQIHLSLLKLHQRRPLPTAMLYLSADKLLKLLKQNRQDFLYSLHCLDDEPGWVQHSVCVAGRLADLMMAEQTLAPLSRDAIVGALLHDLGKAMLLSNTLPSLIGALSRPQKQQIRGHVGILAERLDAVGWKGKPATRLVIEQINERLDGSGYPRQLQAESLSPLARAAAVVDVIDAMTRARGDRKALTAIEVYRYLYHRPETFDRHWVTRYIQRQGFYPIGSLIRFSRGFLGWVMALTETGQPARVHVVFNGANGTPLDEIVSRIDFHLLGKPEGLVRPEAYDLGR</sequence>
<comment type="caution">
    <text evidence="2">The sequence shown here is derived from an EMBL/GenBank/DDBJ whole genome shotgun (WGS) entry which is preliminary data.</text>
</comment>
<dbReference type="InterPro" id="IPR037522">
    <property type="entry name" value="HD_GYP_dom"/>
</dbReference>
<protein>
    <recommendedName>
        <fullName evidence="1">HD-GYP domain-containing protein</fullName>
    </recommendedName>
</protein>
<dbReference type="InterPro" id="IPR052020">
    <property type="entry name" value="Cyclic_di-GMP/3'3'-cGAMP_PDE"/>
</dbReference>
<organism evidence="2 3">
    <name type="scientific">Salinicola rhizosphaerae</name>
    <dbReference type="NCBI Taxonomy" id="1443141"/>
    <lineage>
        <taxon>Bacteria</taxon>
        <taxon>Pseudomonadati</taxon>
        <taxon>Pseudomonadota</taxon>
        <taxon>Gammaproteobacteria</taxon>
        <taxon>Oceanospirillales</taxon>
        <taxon>Halomonadaceae</taxon>
        <taxon>Salinicola</taxon>
    </lineage>
</organism>
<dbReference type="SMART" id="SM00471">
    <property type="entry name" value="HDc"/>
    <property type="match status" value="1"/>
</dbReference>
<reference evidence="3" key="1">
    <citation type="journal article" date="2019" name="Int. J. Syst. Evol. Microbiol.">
        <title>The Global Catalogue of Microorganisms (GCM) 10K type strain sequencing project: providing services to taxonomists for standard genome sequencing and annotation.</title>
        <authorList>
            <consortium name="The Broad Institute Genomics Platform"/>
            <consortium name="The Broad Institute Genome Sequencing Center for Infectious Disease"/>
            <person name="Wu L."/>
            <person name="Ma J."/>
        </authorList>
    </citation>
    <scope>NUCLEOTIDE SEQUENCE [LARGE SCALE GENOMIC DNA]</scope>
    <source>
        <strain evidence="3">KCTC 32998</strain>
    </source>
</reference>
<dbReference type="InterPro" id="IPR009875">
    <property type="entry name" value="PilZ_domain"/>
</dbReference>
<evidence type="ECO:0000313" key="3">
    <source>
        <dbReference type="Proteomes" id="UP000646745"/>
    </source>
</evidence>
<dbReference type="Gene3D" id="1.10.3210.10">
    <property type="entry name" value="Hypothetical protein af1432"/>
    <property type="match status" value="1"/>
</dbReference>
<dbReference type="InterPro" id="IPR003607">
    <property type="entry name" value="HD/PDEase_dom"/>
</dbReference>
<dbReference type="Proteomes" id="UP000646745">
    <property type="component" value="Unassembled WGS sequence"/>
</dbReference>
<proteinExistence type="predicted"/>
<accession>A0ABQ3ECR2</accession>
<gene>
    <name evidence="2" type="ORF">GCM10009038_33780</name>
</gene>
<dbReference type="RefSeq" id="WP_189445910.1">
    <property type="nucleotide sequence ID" value="NZ_BMZI01000008.1"/>
</dbReference>
<dbReference type="Gene3D" id="2.40.10.220">
    <property type="entry name" value="predicted glycosyltransferase like domains"/>
    <property type="match status" value="1"/>
</dbReference>
<dbReference type="Pfam" id="PF07238">
    <property type="entry name" value="PilZ"/>
    <property type="match status" value="1"/>
</dbReference>
<feature type="domain" description="HD-GYP" evidence="1">
    <location>
        <begin position="313"/>
        <end position="513"/>
    </location>
</feature>
<keyword evidence="3" id="KW-1185">Reference proteome</keyword>
<dbReference type="SUPFAM" id="SSF109604">
    <property type="entry name" value="HD-domain/PDEase-like"/>
    <property type="match status" value="1"/>
</dbReference>
<evidence type="ECO:0000313" key="2">
    <source>
        <dbReference type="EMBL" id="GHB32251.1"/>
    </source>
</evidence>
<evidence type="ECO:0000259" key="1">
    <source>
        <dbReference type="PROSITE" id="PS51832"/>
    </source>
</evidence>
<dbReference type="EMBL" id="BMZI01000008">
    <property type="protein sequence ID" value="GHB32251.1"/>
    <property type="molecule type" value="Genomic_DNA"/>
</dbReference>
<dbReference type="CDD" id="cd00077">
    <property type="entry name" value="HDc"/>
    <property type="match status" value="1"/>
</dbReference>
<dbReference type="Pfam" id="PF13487">
    <property type="entry name" value="HD_5"/>
    <property type="match status" value="1"/>
</dbReference>
<name>A0ABQ3ECR2_9GAMM</name>
<dbReference type="PANTHER" id="PTHR45228">
    <property type="entry name" value="CYCLIC DI-GMP PHOSPHODIESTERASE TM_0186-RELATED"/>
    <property type="match status" value="1"/>
</dbReference>
<dbReference type="SUPFAM" id="SSF141371">
    <property type="entry name" value="PilZ domain-like"/>
    <property type="match status" value="1"/>
</dbReference>